<dbReference type="AlphaFoldDB" id="A0AAD4G558"/>
<proteinExistence type="predicted"/>
<sequence>MGNLRPGTYSLRLAAEPSPLVGVQGFSPGVYSIVLNGENKIWVVSQTDDGNYTLSIQGGAPLFVQDEDGNLVANARPPPTVFVIDGPDGGPNVIRVPNSNKVWTVLTPYAPESSVWKIFLEDLVKDPQVPEIQKWYFVIPQ</sequence>
<accession>A0AAD4G558</accession>
<name>A0AAD4G558_BOLED</name>
<evidence type="ECO:0000313" key="2">
    <source>
        <dbReference type="Proteomes" id="UP001194468"/>
    </source>
</evidence>
<reference evidence="1" key="1">
    <citation type="submission" date="2019-10" db="EMBL/GenBank/DDBJ databases">
        <authorList>
            <consortium name="DOE Joint Genome Institute"/>
            <person name="Kuo A."/>
            <person name="Miyauchi S."/>
            <person name="Kiss E."/>
            <person name="Drula E."/>
            <person name="Kohler A."/>
            <person name="Sanchez-Garcia M."/>
            <person name="Andreopoulos B."/>
            <person name="Barry K.W."/>
            <person name="Bonito G."/>
            <person name="Buee M."/>
            <person name="Carver A."/>
            <person name="Chen C."/>
            <person name="Cichocki N."/>
            <person name="Clum A."/>
            <person name="Culley D."/>
            <person name="Crous P.W."/>
            <person name="Fauchery L."/>
            <person name="Girlanda M."/>
            <person name="Hayes R."/>
            <person name="Keri Z."/>
            <person name="LaButti K."/>
            <person name="Lipzen A."/>
            <person name="Lombard V."/>
            <person name="Magnuson J."/>
            <person name="Maillard F."/>
            <person name="Morin E."/>
            <person name="Murat C."/>
            <person name="Nolan M."/>
            <person name="Ohm R."/>
            <person name="Pangilinan J."/>
            <person name="Pereira M."/>
            <person name="Perotto S."/>
            <person name="Peter M."/>
            <person name="Riley R."/>
            <person name="Sitrit Y."/>
            <person name="Stielow B."/>
            <person name="Szollosi G."/>
            <person name="Zifcakova L."/>
            <person name="Stursova M."/>
            <person name="Spatafora J.W."/>
            <person name="Tedersoo L."/>
            <person name="Vaario L.-M."/>
            <person name="Yamada A."/>
            <person name="Yan M."/>
            <person name="Wang P."/>
            <person name="Xu J."/>
            <person name="Bruns T."/>
            <person name="Baldrian P."/>
            <person name="Vilgalys R."/>
            <person name="Henrissat B."/>
            <person name="Grigoriev I.V."/>
            <person name="Hibbett D."/>
            <person name="Nagy L.G."/>
            <person name="Martin F.M."/>
        </authorList>
    </citation>
    <scope>NUCLEOTIDE SEQUENCE</scope>
    <source>
        <strain evidence="1">BED1</strain>
    </source>
</reference>
<gene>
    <name evidence="1" type="ORF">L210DRAFT_935899</name>
</gene>
<reference evidence="1" key="2">
    <citation type="journal article" date="2020" name="Nat. Commun.">
        <title>Large-scale genome sequencing of mycorrhizal fungi provides insights into the early evolution of symbiotic traits.</title>
        <authorList>
            <person name="Miyauchi S."/>
            <person name="Kiss E."/>
            <person name="Kuo A."/>
            <person name="Drula E."/>
            <person name="Kohler A."/>
            <person name="Sanchez-Garcia M."/>
            <person name="Morin E."/>
            <person name="Andreopoulos B."/>
            <person name="Barry K.W."/>
            <person name="Bonito G."/>
            <person name="Buee M."/>
            <person name="Carver A."/>
            <person name="Chen C."/>
            <person name="Cichocki N."/>
            <person name="Clum A."/>
            <person name="Culley D."/>
            <person name="Crous P.W."/>
            <person name="Fauchery L."/>
            <person name="Girlanda M."/>
            <person name="Hayes R.D."/>
            <person name="Keri Z."/>
            <person name="LaButti K."/>
            <person name="Lipzen A."/>
            <person name="Lombard V."/>
            <person name="Magnuson J."/>
            <person name="Maillard F."/>
            <person name="Murat C."/>
            <person name="Nolan M."/>
            <person name="Ohm R.A."/>
            <person name="Pangilinan J."/>
            <person name="Pereira M.F."/>
            <person name="Perotto S."/>
            <person name="Peter M."/>
            <person name="Pfister S."/>
            <person name="Riley R."/>
            <person name="Sitrit Y."/>
            <person name="Stielow J.B."/>
            <person name="Szollosi G."/>
            <person name="Zifcakova L."/>
            <person name="Stursova M."/>
            <person name="Spatafora J.W."/>
            <person name="Tedersoo L."/>
            <person name="Vaario L.M."/>
            <person name="Yamada A."/>
            <person name="Yan M."/>
            <person name="Wang P."/>
            <person name="Xu J."/>
            <person name="Bruns T."/>
            <person name="Baldrian P."/>
            <person name="Vilgalys R."/>
            <person name="Dunand C."/>
            <person name="Henrissat B."/>
            <person name="Grigoriev I.V."/>
            <person name="Hibbett D."/>
            <person name="Nagy L.G."/>
            <person name="Martin F.M."/>
        </authorList>
    </citation>
    <scope>NUCLEOTIDE SEQUENCE</scope>
    <source>
        <strain evidence="1">BED1</strain>
    </source>
</reference>
<keyword evidence="2" id="KW-1185">Reference proteome</keyword>
<dbReference type="EMBL" id="WHUW01000334">
    <property type="protein sequence ID" value="KAF8415394.1"/>
    <property type="molecule type" value="Genomic_DNA"/>
</dbReference>
<organism evidence="1 2">
    <name type="scientific">Boletus edulis BED1</name>
    <dbReference type="NCBI Taxonomy" id="1328754"/>
    <lineage>
        <taxon>Eukaryota</taxon>
        <taxon>Fungi</taxon>
        <taxon>Dikarya</taxon>
        <taxon>Basidiomycota</taxon>
        <taxon>Agaricomycotina</taxon>
        <taxon>Agaricomycetes</taxon>
        <taxon>Agaricomycetidae</taxon>
        <taxon>Boletales</taxon>
        <taxon>Boletineae</taxon>
        <taxon>Boletaceae</taxon>
        <taxon>Boletoideae</taxon>
        <taxon>Boletus</taxon>
    </lineage>
</organism>
<comment type="caution">
    <text evidence="1">The sequence shown here is derived from an EMBL/GenBank/DDBJ whole genome shotgun (WGS) entry which is preliminary data.</text>
</comment>
<protein>
    <submittedName>
        <fullName evidence="1">Uncharacterized protein</fullName>
    </submittedName>
</protein>
<dbReference type="Proteomes" id="UP001194468">
    <property type="component" value="Unassembled WGS sequence"/>
</dbReference>
<dbReference type="Gene3D" id="2.80.10.50">
    <property type="match status" value="1"/>
</dbReference>
<evidence type="ECO:0000313" key="1">
    <source>
        <dbReference type="EMBL" id="KAF8415394.1"/>
    </source>
</evidence>